<evidence type="ECO:0000256" key="1">
    <source>
        <dbReference type="SAM" id="MobiDB-lite"/>
    </source>
</evidence>
<comment type="caution">
    <text evidence="2">The sequence shown here is derived from an EMBL/GenBank/DDBJ whole genome shotgun (WGS) entry which is preliminary data.</text>
</comment>
<feature type="region of interest" description="Disordered" evidence="1">
    <location>
        <begin position="108"/>
        <end position="129"/>
    </location>
</feature>
<name>A0AAV7VPJ1_PLEWA</name>
<reference evidence="2" key="1">
    <citation type="journal article" date="2022" name="bioRxiv">
        <title>Sequencing and chromosome-scale assembly of the giantPleurodeles waltlgenome.</title>
        <authorList>
            <person name="Brown T."/>
            <person name="Elewa A."/>
            <person name="Iarovenko S."/>
            <person name="Subramanian E."/>
            <person name="Araus A.J."/>
            <person name="Petzold A."/>
            <person name="Susuki M."/>
            <person name="Suzuki K.-i.T."/>
            <person name="Hayashi T."/>
            <person name="Toyoda A."/>
            <person name="Oliveira C."/>
            <person name="Osipova E."/>
            <person name="Leigh N.D."/>
            <person name="Simon A."/>
            <person name="Yun M.H."/>
        </authorList>
    </citation>
    <scope>NUCLEOTIDE SEQUENCE</scope>
    <source>
        <strain evidence="2">20211129_DDA</strain>
        <tissue evidence="2">Liver</tissue>
    </source>
</reference>
<dbReference type="AlphaFoldDB" id="A0AAV7VPJ1"/>
<sequence>MDGVSGGATGWACATLELQKSCWAVSRFLLWGSTSTSRIAERALAWGTIQEPGELVKNSGGGGRRFSPTKVGDRMVRGSILEKNRRGGHKKEDNTNKIIKLSLPLGWEGGEEKGKLQGRSLLSEEVGSN</sequence>
<proteinExistence type="predicted"/>
<evidence type="ECO:0000313" key="2">
    <source>
        <dbReference type="EMBL" id="KAJ1202617.1"/>
    </source>
</evidence>
<dbReference type="EMBL" id="JANPWB010000003">
    <property type="protein sequence ID" value="KAJ1202617.1"/>
    <property type="molecule type" value="Genomic_DNA"/>
</dbReference>
<organism evidence="2 3">
    <name type="scientific">Pleurodeles waltl</name>
    <name type="common">Iberian ribbed newt</name>
    <dbReference type="NCBI Taxonomy" id="8319"/>
    <lineage>
        <taxon>Eukaryota</taxon>
        <taxon>Metazoa</taxon>
        <taxon>Chordata</taxon>
        <taxon>Craniata</taxon>
        <taxon>Vertebrata</taxon>
        <taxon>Euteleostomi</taxon>
        <taxon>Amphibia</taxon>
        <taxon>Batrachia</taxon>
        <taxon>Caudata</taxon>
        <taxon>Salamandroidea</taxon>
        <taxon>Salamandridae</taxon>
        <taxon>Pleurodelinae</taxon>
        <taxon>Pleurodeles</taxon>
    </lineage>
</organism>
<keyword evidence="3" id="KW-1185">Reference proteome</keyword>
<dbReference type="Proteomes" id="UP001066276">
    <property type="component" value="Chromosome 2_1"/>
</dbReference>
<protein>
    <submittedName>
        <fullName evidence="2">Uncharacterized protein</fullName>
    </submittedName>
</protein>
<evidence type="ECO:0000313" key="3">
    <source>
        <dbReference type="Proteomes" id="UP001066276"/>
    </source>
</evidence>
<accession>A0AAV7VPJ1</accession>
<gene>
    <name evidence="2" type="ORF">NDU88_006414</name>
</gene>